<keyword evidence="6" id="KW-1185">Reference proteome</keyword>
<dbReference type="PANTHER" id="PTHR11481:SF60">
    <property type="entry name" value="IG-LIKE DOMAIN-CONTAINING PROTEIN"/>
    <property type="match status" value="1"/>
</dbReference>
<reference evidence="5 6" key="1">
    <citation type="journal article" date="2021" name="Cell">
        <title>Tracing the genetic footprints of vertebrate landing in non-teleost ray-finned fishes.</title>
        <authorList>
            <person name="Bi X."/>
            <person name="Wang K."/>
            <person name="Yang L."/>
            <person name="Pan H."/>
            <person name="Jiang H."/>
            <person name="Wei Q."/>
            <person name="Fang M."/>
            <person name="Yu H."/>
            <person name="Zhu C."/>
            <person name="Cai Y."/>
            <person name="He Y."/>
            <person name="Gan X."/>
            <person name="Zeng H."/>
            <person name="Yu D."/>
            <person name="Zhu Y."/>
            <person name="Jiang H."/>
            <person name="Qiu Q."/>
            <person name="Yang H."/>
            <person name="Zhang Y.E."/>
            <person name="Wang W."/>
            <person name="Zhu M."/>
            <person name="He S."/>
            <person name="Zhang G."/>
        </authorList>
    </citation>
    <scope>NUCLEOTIDE SEQUENCE [LARGE SCALE GENOMIC DNA]</scope>
    <source>
        <strain evidence="5">Bchr_013</strain>
    </source>
</reference>
<dbReference type="PROSITE" id="PS50835">
    <property type="entry name" value="IG_LIKE"/>
    <property type="match status" value="2"/>
</dbReference>
<dbReference type="SMART" id="SM00409">
    <property type="entry name" value="IG"/>
    <property type="match status" value="2"/>
</dbReference>
<dbReference type="InterPro" id="IPR013783">
    <property type="entry name" value="Ig-like_fold"/>
</dbReference>
<keyword evidence="1" id="KW-0732">Signal</keyword>
<dbReference type="InterPro" id="IPR050488">
    <property type="entry name" value="Ig_Fc_receptor"/>
</dbReference>
<keyword evidence="2" id="KW-1015">Disulfide bond</keyword>
<feature type="non-terminal residue" evidence="5">
    <location>
        <position position="307"/>
    </location>
</feature>
<evidence type="ECO:0000259" key="4">
    <source>
        <dbReference type="PROSITE" id="PS50835"/>
    </source>
</evidence>
<evidence type="ECO:0000313" key="5">
    <source>
        <dbReference type="EMBL" id="KAG2459544.1"/>
    </source>
</evidence>
<feature type="domain" description="Ig-like" evidence="4">
    <location>
        <begin position="60"/>
        <end position="110"/>
    </location>
</feature>
<dbReference type="GO" id="GO:0006955">
    <property type="term" value="P:immune response"/>
    <property type="evidence" value="ECO:0007669"/>
    <property type="project" value="TreeGrafter"/>
</dbReference>
<protein>
    <submittedName>
        <fullName evidence="5">FCRLA protein</fullName>
    </submittedName>
</protein>
<dbReference type="InterPro" id="IPR007110">
    <property type="entry name" value="Ig-like_dom"/>
</dbReference>
<dbReference type="InterPro" id="IPR036179">
    <property type="entry name" value="Ig-like_dom_sf"/>
</dbReference>
<evidence type="ECO:0000313" key="6">
    <source>
        <dbReference type="Proteomes" id="UP000886611"/>
    </source>
</evidence>
<dbReference type="AlphaFoldDB" id="A0A8X7X251"/>
<feature type="compositionally biased region" description="Polar residues" evidence="3">
    <location>
        <begin position="296"/>
        <end position="307"/>
    </location>
</feature>
<dbReference type="EMBL" id="JAATIS010005477">
    <property type="protein sequence ID" value="KAG2459544.1"/>
    <property type="molecule type" value="Genomic_DNA"/>
</dbReference>
<evidence type="ECO:0000256" key="1">
    <source>
        <dbReference type="ARBA" id="ARBA00022729"/>
    </source>
</evidence>
<dbReference type="SUPFAM" id="SSF48726">
    <property type="entry name" value="Immunoglobulin"/>
    <property type="match status" value="2"/>
</dbReference>
<dbReference type="GO" id="GO:0004888">
    <property type="term" value="F:transmembrane signaling receptor activity"/>
    <property type="evidence" value="ECO:0007669"/>
    <property type="project" value="TreeGrafter"/>
</dbReference>
<proteinExistence type="predicted"/>
<dbReference type="PANTHER" id="PTHR11481">
    <property type="entry name" value="IMMUNOGLOBULIN FC RECEPTOR"/>
    <property type="match status" value="1"/>
</dbReference>
<feature type="non-terminal residue" evidence="5">
    <location>
        <position position="1"/>
    </location>
</feature>
<dbReference type="Gene3D" id="2.60.40.10">
    <property type="entry name" value="Immunoglobulins"/>
    <property type="match status" value="2"/>
</dbReference>
<evidence type="ECO:0000256" key="3">
    <source>
        <dbReference type="SAM" id="MobiDB-lite"/>
    </source>
</evidence>
<sequence>MKRPERQTALYGQAANYVGEVGMGDVTPASHGGRAAVYGCIYVRGWVILQTQSQHLIVKDNMTMKCHVHSSPTQVRFYKDKELIRIQKKTEFTLTNVTERDSGTYSCRVTWGNPWMWNSAQSLPVHINVTNLFTDPILVVRSSKPVTVGDSLSLWCLTESSVQEPKVTLRYYFLKDGNLLSTATSRNVYTVEKVTVEDAGRYTCQVGVERFGNLKASSAVLINVTDDAIQRTENLKNVDAPTLGGSFYSIPLPTTKDENTTQMKNEDMTDDVTSLAGLYDPLLPEKSYDFEESTPLYPSSVKQTPSS</sequence>
<dbReference type="InterPro" id="IPR003598">
    <property type="entry name" value="Ig_sub2"/>
</dbReference>
<accession>A0A8X7X251</accession>
<gene>
    <name evidence="5" type="primary">Fcrla</name>
    <name evidence="5" type="ORF">GTO96_0019388</name>
</gene>
<dbReference type="Proteomes" id="UP000886611">
    <property type="component" value="Unassembled WGS sequence"/>
</dbReference>
<feature type="domain" description="Ig-like" evidence="4">
    <location>
        <begin position="136"/>
        <end position="206"/>
    </location>
</feature>
<organism evidence="5 6">
    <name type="scientific">Polypterus senegalus</name>
    <name type="common">Senegal bichir</name>
    <dbReference type="NCBI Taxonomy" id="55291"/>
    <lineage>
        <taxon>Eukaryota</taxon>
        <taxon>Metazoa</taxon>
        <taxon>Chordata</taxon>
        <taxon>Craniata</taxon>
        <taxon>Vertebrata</taxon>
        <taxon>Euteleostomi</taxon>
        <taxon>Actinopterygii</taxon>
        <taxon>Polypteriformes</taxon>
        <taxon>Polypteridae</taxon>
        <taxon>Polypterus</taxon>
    </lineage>
</organism>
<name>A0A8X7X251_POLSE</name>
<evidence type="ECO:0000256" key="2">
    <source>
        <dbReference type="ARBA" id="ARBA00023157"/>
    </source>
</evidence>
<dbReference type="SMART" id="SM00408">
    <property type="entry name" value="IGc2"/>
    <property type="match status" value="2"/>
</dbReference>
<dbReference type="GO" id="GO:0007166">
    <property type="term" value="P:cell surface receptor signaling pathway"/>
    <property type="evidence" value="ECO:0007669"/>
    <property type="project" value="TreeGrafter"/>
</dbReference>
<feature type="region of interest" description="Disordered" evidence="3">
    <location>
        <begin position="286"/>
        <end position="307"/>
    </location>
</feature>
<dbReference type="InterPro" id="IPR003599">
    <property type="entry name" value="Ig_sub"/>
</dbReference>
<dbReference type="Pfam" id="PF13895">
    <property type="entry name" value="Ig_2"/>
    <property type="match status" value="2"/>
</dbReference>
<comment type="caution">
    <text evidence="5">The sequence shown here is derived from an EMBL/GenBank/DDBJ whole genome shotgun (WGS) entry which is preliminary data.</text>
</comment>
<dbReference type="GO" id="GO:0009897">
    <property type="term" value="C:external side of plasma membrane"/>
    <property type="evidence" value="ECO:0007669"/>
    <property type="project" value="TreeGrafter"/>
</dbReference>